<protein>
    <submittedName>
        <fullName evidence="2">Uncharacterized protein</fullName>
    </submittedName>
</protein>
<accession>A0AB34GBH5</accession>
<dbReference type="EMBL" id="JAIQCJ010002358">
    <property type="protein sequence ID" value="KAJ8776682.1"/>
    <property type="molecule type" value="Genomic_DNA"/>
</dbReference>
<reference evidence="2 3" key="1">
    <citation type="submission" date="2022-11" db="EMBL/GenBank/DDBJ databases">
        <title>Whole genome sequence of Eschrichtius robustus ER-17-0199.</title>
        <authorList>
            <person name="Bruniche-Olsen A."/>
            <person name="Black A.N."/>
            <person name="Fields C.J."/>
            <person name="Walden K."/>
            <person name="Dewoody J.A."/>
        </authorList>
    </citation>
    <scope>NUCLEOTIDE SEQUENCE [LARGE SCALE GENOMIC DNA]</scope>
    <source>
        <strain evidence="2">ER-17-0199</strain>
        <tissue evidence="2">Blubber</tissue>
    </source>
</reference>
<gene>
    <name evidence="2" type="ORF">J1605_015271</name>
</gene>
<keyword evidence="3" id="KW-1185">Reference proteome</keyword>
<comment type="caution">
    <text evidence="2">The sequence shown here is derived from an EMBL/GenBank/DDBJ whole genome shotgun (WGS) entry which is preliminary data.</text>
</comment>
<feature type="region of interest" description="Disordered" evidence="1">
    <location>
        <begin position="52"/>
        <end position="111"/>
    </location>
</feature>
<sequence>MGQMVDDIQKLHLLWARFLTAALAPPEPRTVPATDKAPLNRLSSKYVTRDLPRQVSEGSKTASALRERATRLKPSGLAGADTRFSPPHLRPDPERCGGGAAALPEGTPPCG</sequence>
<evidence type="ECO:0000313" key="3">
    <source>
        <dbReference type="Proteomes" id="UP001159641"/>
    </source>
</evidence>
<evidence type="ECO:0000313" key="2">
    <source>
        <dbReference type="EMBL" id="KAJ8776682.1"/>
    </source>
</evidence>
<dbReference type="Proteomes" id="UP001159641">
    <property type="component" value="Unassembled WGS sequence"/>
</dbReference>
<evidence type="ECO:0000256" key="1">
    <source>
        <dbReference type="SAM" id="MobiDB-lite"/>
    </source>
</evidence>
<dbReference type="AlphaFoldDB" id="A0AB34GBH5"/>
<proteinExistence type="predicted"/>
<name>A0AB34GBH5_ESCRO</name>
<organism evidence="2 3">
    <name type="scientific">Eschrichtius robustus</name>
    <name type="common">California gray whale</name>
    <name type="synonym">Eschrichtius gibbosus</name>
    <dbReference type="NCBI Taxonomy" id="9764"/>
    <lineage>
        <taxon>Eukaryota</taxon>
        <taxon>Metazoa</taxon>
        <taxon>Chordata</taxon>
        <taxon>Craniata</taxon>
        <taxon>Vertebrata</taxon>
        <taxon>Euteleostomi</taxon>
        <taxon>Mammalia</taxon>
        <taxon>Eutheria</taxon>
        <taxon>Laurasiatheria</taxon>
        <taxon>Artiodactyla</taxon>
        <taxon>Whippomorpha</taxon>
        <taxon>Cetacea</taxon>
        <taxon>Mysticeti</taxon>
        <taxon>Eschrichtiidae</taxon>
        <taxon>Eschrichtius</taxon>
    </lineage>
</organism>